<dbReference type="Proteomes" id="UP001589654">
    <property type="component" value="Unassembled WGS sequence"/>
</dbReference>
<reference evidence="2 3" key="1">
    <citation type="submission" date="2024-09" db="EMBL/GenBank/DDBJ databases">
        <authorList>
            <person name="Sun Q."/>
            <person name="Mori K."/>
        </authorList>
    </citation>
    <scope>NUCLEOTIDE SEQUENCE [LARGE SCALE GENOMIC DNA]</scope>
    <source>
        <strain evidence="2 3">CECT 7682</strain>
    </source>
</reference>
<keyword evidence="3" id="KW-1185">Reference proteome</keyword>
<dbReference type="EMBL" id="JBHMEW010000051">
    <property type="protein sequence ID" value="MFB9211577.1"/>
    <property type="molecule type" value="Genomic_DNA"/>
</dbReference>
<gene>
    <name evidence="2" type="ORF">ACFFUR_07155</name>
</gene>
<organism evidence="2 3">
    <name type="scientific">Echinicola jeungdonensis</name>
    <dbReference type="NCBI Taxonomy" id="709343"/>
    <lineage>
        <taxon>Bacteria</taxon>
        <taxon>Pseudomonadati</taxon>
        <taxon>Bacteroidota</taxon>
        <taxon>Cytophagia</taxon>
        <taxon>Cytophagales</taxon>
        <taxon>Cyclobacteriaceae</taxon>
        <taxon>Echinicola</taxon>
    </lineage>
</organism>
<comment type="caution">
    <text evidence="2">The sequence shown here is derived from an EMBL/GenBank/DDBJ whole genome shotgun (WGS) entry which is preliminary data.</text>
</comment>
<evidence type="ECO:0000313" key="3">
    <source>
        <dbReference type="Proteomes" id="UP001589654"/>
    </source>
</evidence>
<dbReference type="InterPro" id="IPR025631">
    <property type="entry name" value="Porin_10"/>
</dbReference>
<feature type="signal peptide" evidence="1">
    <location>
        <begin position="1"/>
        <end position="22"/>
    </location>
</feature>
<dbReference type="Pfam" id="PF14121">
    <property type="entry name" value="Porin_10"/>
    <property type="match status" value="1"/>
</dbReference>
<sequence>MNVKYLLIIFLGLSTFGFQLLAQDTRPPGEGDAEDQPQERRGLIDDSTKMVYGPKTSLYFQEKHLRYNKMKKIPLDTGLTDFHNFEPVFDSGHKYQDLGNIGSAAQPIYYQIPGLIGTTSGFDVYDLYYHSPDSLRYFDTKSPYTKLEAFYGGGNRNMLNVEFARNVTPTWNLGFNFNTIRARKVLNPTGRDDHMVQQNSYSLHTNYQSDNGKYFLLANFSRMHHLVFEQGGIIPPEVDSTSRYFSYEDAKVWLRNSRALDLRQDYHLYHQFKLLKGWEIYHVFDKKKQLVTFFSDLTTDDALFFNENRFVSNDTTSNRHHFSEWRNEAGFKGDFGPVYYNAYVKYRTGRMANQHFETNNSFHEVYLGGALRGDINERWSFEAEGEYLIPNGYRLKGDFNSPFLEVHYTKALYKPTSMQQKYRGNHYQWDNDFSNVGVDQIKGTIKADFTSFSIRPALTLNRVNNYIFFNEDQVPEQANGEAFMVIPSVKMDITFWKKLVWQTEVIHTTITGDREDNFRIPELFARSRLFFDGPMFDENLFIQFGVEGRYHSDYFGEAYMPATQQFYLSDFNLYAYPVLDAFVNLRINRARVLFRYNHANSNMLEDPGYFVSPGYTGLNSLLDLGISWYFFD</sequence>
<name>A0ABV5J427_9BACT</name>
<dbReference type="RefSeq" id="WP_353959639.1">
    <property type="nucleotide sequence ID" value="NZ_JAUFQT010000001.1"/>
</dbReference>
<keyword evidence="1" id="KW-0732">Signal</keyword>
<evidence type="ECO:0000256" key="1">
    <source>
        <dbReference type="SAM" id="SignalP"/>
    </source>
</evidence>
<accession>A0ABV5J427</accession>
<evidence type="ECO:0000313" key="2">
    <source>
        <dbReference type="EMBL" id="MFB9211577.1"/>
    </source>
</evidence>
<proteinExistence type="predicted"/>
<feature type="chain" id="PRO_5047380362" evidence="1">
    <location>
        <begin position="23"/>
        <end position="632"/>
    </location>
</feature>
<protein>
    <submittedName>
        <fullName evidence="2">Porin</fullName>
    </submittedName>
</protein>